<keyword evidence="3 5" id="KW-0863">Zinc-finger</keyword>
<comment type="caution">
    <text evidence="9">The sequence shown here is derived from an EMBL/GenBank/DDBJ whole genome shotgun (WGS) entry which is preliminary data.</text>
</comment>
<keyword evidence="4" id="KW-0862">Zinc</keyword>
<dbReference type="SMART" id="SM00322">
    <property type="entry name" value="KH"/>
    <property type="match status" value="2"/>
</dbReference>
<dbReference type="Proteomes" id="UP001642540">
    <property type="component" value="Unassembled WGS sequence"/>
</dbReference>
<dbReference type="Pfam" id="PF01223">
    <property type="entry name" value="Endonuclease_NS"/>
    <property type="match status" value="1"/>
</dbReference>
<dbReference type="InterPro" id="IPR044925">
    <property type="entry name" value="His-Me_finger_sf"/>
</dbReference>
<dbReference type="Gene3D" id="3.30.1370.10">
    <property type="entry name" value="K Homology domain, type 1"/>
    <property type="match status" value="2"/>
</dbReference>
<feature type="domain" description="C2H2-type" evidence="8">
    <location>
        <begin position="785"/>
        <end position="815"/>
    </location>
</feature>
<dbReference type="SMART" id="SM00355">
    <property type="entry name" value="ZnF_C2H2"/>
    <property type="match status" value="8"/>
</dbReference>
<dbReference type="Gene3D" id="3.30.160.60">
    <property type="entry name" value="Classic Zinc Finger"/>
    <property type="match status" value="4"/>
</dbReference>
<dbReference type="InterPro" id="IPR044929">
    <property type="entry name" value="DNA/RNA_non-sp_Endonuclease_sf"/>
</dbReference>
<evidence type="ECO:0000259" key="8">
    <source>
        <dbReference type="PROSITE" id="PS50157"/>
    </source>
</evidence>
<evidence type="ECO:0000256" key="2">
    <source>
        <dbReference type="ARBA" id="ARBA00022737"/>
    </source>
</evidence>
<keyword evidence="1" id="KW-0479">Metal-binding</keyword>
<dbReference type="InterPro" id="IPR036612">
    <property type="entry name" value="KH_dom_type_1_sf"/>
</dbReference>
<dbReference type="PANTHER" id="PTHR14003:SF19">
    <property type="entry name" value="YY2 TRANSCRIPTION FACTOR"/>
    <property type="match status" value="1"/>
</dbReference>
<accession>A0ABP1PZ30</accession>
<dbReference type="SMART" id="SM00477">
    <property type="entry name" value="NUC"/>
    <property type="match status" value="1"/>
</dbReference>
<keyword evidence="2" id="KW-0677">Repeat</keyword>
<dbReference type="SUPFAM" id="SSF54791">
    <property type="entry name" value="Eukaryotic type KH-domain (KH-domain type I)"/>
    <property type="match status" value="2"/>
</dbReference>
<protein>
    <recommendedName>
        <fullName evidence="8">C2H2-type domain-containing protein</fullName>
    </recommendedName>
</protein>
<dbReference type="Pfam" id="PF00013">
    <property type="entry name" value="KH_1"/>
    <property type="match status" value="2"/>
</dbReference>
<dbReference type="EMBL" id="CAXLJM020000010">
    <property type="protein sequence ID" value="CAL8076172.1"/>
    <property type="molecule type" value="Genomic_DNA"/>
</dbReference>
<keyword evidence="6" id="KW-0694">RNA-binding</keyword>
<feature type="domain" description="C2H2-type" evidence="8">
    <location>
        <begin position="847"/>
        <end position="877"/>
    </location>
</feature>
<sequence length="922" mass="104148">MNVNSGLNVFYKRSYLVPVFDTYLYGVVPNAGRLSGSATASSPPPMASVPVKRSVEEVNDAEPAKKRIAALNDPLGAQLPTMEGGPPSSSRTQRGKTFGEVVPIPYGLVGLISRIQAETGCKVQVAPANGGGKDRPCYLEGTKQAIERAKNLIADMISSNGHEIEIASSGPGPSKPTNGHASIEMVIPGAKISLVIGKEGETIRSLQDKSGTKMFILQDYMLEESDKTLRIVGHPDLVDNAMQLVIDLIHKSPPSPESKKPDNQMKIGDKVQFDPISSNLEDTDERCVIITGKRTEKLVETALHGDKGDNSDGQGQGDERRNGGGPAHSISRDCDKVHLPVTVGQDVMMTEAHSKAMRSINQQPKAVILNIEEESKYWFPCYECGGQKFEDLVKHRYNKHSFIRDCPFCACAEFESRGRVSEHLNMKHRIQTGLWKPAASVISNPNPENINLEQELQEMKQSQDWKIVVKTNFAVMYDESMHTPIVCVEHLTTSNLQKKYRDDDAQFYLEELLENNLCPQGFPNMKPPMHASHLAARANHTNSKEAFLNTFSMLNIVPMDPNVNRGVWYRIESHCRKLVSYWHDVVVFSGPIYDFASTIPQINPVGLYVHAPTAFFKVVVMRRFEEEPKVQAFVIENDYKPSEVFHHRATITDIAARTGLNLSNYERYAYTWDMKNESFICSKTRCYETFLSLTDVDIHKRVPHCNICGHIFDQKTDLIAHKESHPKFTCPVADCDIIDFFKHNQEVHGMERPFQCQEEGCNLKFKRKGNFDDHFLRLHTAEREFICKYPRCTKAFSLEKHLTAHVKTVHTNQREFVCQIGQCKKKYKEKKHLQRHIKTNHGEEPSFICPYSNCGKEYKYKAGLQRHLKNSHGGKSKPDPEKRTTNHETRIGKENPTSNSTMKVARSGISKRKYVDETDEEI</sequence>
<feature type="compositionally biased region" description="Basic and acidic residues" evidence="7">
    <location>
        <begin position="876"/>
        <end position="893"/>
    </location>
</feature>
<dbReference type="InterPro" id="IPR004088">
    <property type="entry name" value="KH_dom_type_1"/>
</dbReference>
<evidence type="ECO:0000256" key="1">
    <source>
        <dbReference type="ARBA" id="ARBA00022723"/>
    </source>
</evidence>
<feature type="compositionally biased region" description="Basic and acidic residues" evidence="7">
    <location>
        <begin position="301"/>
        <end position="310"/>
    </location>
</feature>
<evidence type="ECO:0000313" key="10">
    <source>
        <dbReference type="Proteomes" id="UP001642540"/>
    </source>
</evidence>
<dbReference type="PROSITE" id="PS50084">
    <property type="entry name" value="KH_TYPE_1"/>
    <property type="match status" value="1"/>
</dbReference>
<proteinExistence type="predicted"/>
<evidence type="ECO:0000256" key="6">
    <source>
        <dbReference type="PROSITE-ProRule" id="PRU00117"/>
    </source>
</evidence>
<reference evidence="9 10" key="1">
    <citation type="submission" date="2024-08" db="EMBL/GenBank/DDBJ databases">
        <authorList>
            <person name="Cucini C."/>
            <person name="Frati F."/>
        </authorList>
    </citation>
    <scope>NUCLEOTIDE SEQUENCE [LARGE SCALE GENOMIC DNA]</scope>
</reference>
<feature type="region of interest" description="Disordered" evidence="7">
    <location>
        <begin position="301"/>
        <end position="332"/>
    </location>
</feature>
<dbReference type="InterPro" id="IPR013087">
    <property type="entry name" value="Znf_C2H2_type"/>
</dbReference>
<dbReference type="SUPFAM" id="SSF57667">
    <property type="entry name" value="beta-beta-alpha zinc fingers"/>
    <property type="match status" value="2"/>
</dbReference>
<evidence type="ECO:0000313" key="9">
    <source>
        <dbReference type="EMBL" id="CAL8076172.1"/>
    </source>
</evidence>
<dbReference type="InterPro" id="IPR020821">
    <property type="entry name" value="ENPP1-3/EXOG-like_nuc-like"/>
</dbReference>
<dbReference type="InterPro" id="IPR004087">
    <property type="entry name" value="KH_dom"/>
</dbReference>
<keyword evidence="10" id="KW-1185">Reference proteome</keyword>
<dbReference type="PROSITE" id="PS00028">
    <property type="entry name" value="ZINC_FINGER_C2H2_1"/>
    <property type="match status" value="6"/>
</dbReference>
<gene>
    <name evidence="9" type="ORF">ODALV1_LOCUS3382</name>
</gene>
<dbReference type="SMART" id="SM00892">
    <property type="entry name" value="Endonuclease_NS"/>
    <property type="match status" value="1"/>
</dbReference>
<name>A0ABP1PZ30_9HEXA</name>
<evidence type="ECO:0000256" key="3">
    <source>
        <dbReference type="ARBA" id="ARBA00022771"/>
    </source>
</evidence>
<evidence type="ECO:0000256" key="5">
    <source>
        <dbReference type="PROSITE-ProRule" id="PRU00042"/>
    </source>
</evidence>
<feature type="domain" description="C2H2-type" evidence="8">
    <location>
        <begin position="703"/>
        <end position="725"/>
    </location>
</feature>
<dbReference type="Gene3D" id="3.40.570.10">
    <property type="entry name" value="Extracellular Endonuclease, subunit A"/>
    <property type="match status" value="1"/>
</dbReference>
<dbReference type="SUPFAM" id="SSF54060">
    <property type="entry name" value="His-Me finger endonucleases"/>
    <property type="match status" value="1"/>
</dbReference>
<dbReference type="PANTHER" id="PTHR14003">
    <property type="entry name" value="TRANSCRIPTIONAL REPRESSOR PROTEIN YY"/>
    <property type="match status" value="1"/>
</dbReference>
<dbReference type="InterPro" id="IPR036236">
    <property type="entry name" value="Znf_C2H2_sf"/>
</dbReference>
<evidence type="ECO:0000256" key="7">
    <source>
        <dbReference type="SAM" id="MobiDB-lite"/>
    </source>
</evidence>
<feature type="domain" description="C2H2-type" evidence="8">
    <location>
        <begin position="816"/>
        <end position="845"/>
    </location>
</feature>
<dbReference type="PROSITE" id="PS50157">
    <property type="entry name" value="ZINC_FINGER_C2H2_2"/>
    <property type="match status" value="5"/>
</dbReference>
<organism evidence="9 10">
    <name type="scientific">Orchesella dallaii</name>
    <dbReference type="NCBI Taxonomy" id="48710"/>
    <lineage>
        <taxon>Eukaryota</taxon>
        <taxon>Metazoa</taxon>
        <taxon>Ecdysozoa</taxon>
        <taxon>Arthropoda</taxon>
        <taxon>Hexapoda</taxon>
        <taxon>Collembola</taxon>
        <taxon>Entomobryomorpha</taxon>
        <taxon>Entomobryoidea</taxon>
        <taxon>Orchesellidae</taxon>
        <taxon>Orchesellinae</taxon>
        <taxon>Orchesella</taxon>
    </lineage>
</organism>
<feature type="region of interest" description="Disordered" evidence="7">
    <location>
        <begin position="867"/>
        <end position="922"/>
    </location>
</feature>
<feature type="region of interest" description="Disordered" evidence="7">
    <location>
        <begin position="75"/>
        <end position="95"/>
    </location>
</feature>
<dbReference type="InterPro" id="IPR001604">
    <property type="entry name" value="Endo_G_ENPP1-like_dom"/>
</dbReference>
<feature type="domain" description="C2H2-type" evidence="8">
    <location>
        <begin position="754"/>
        <end position="784"/>
    </location>
</feature>
<evidence type="ECO:0000256" key="4">
    <source>
        <dbReference type="ARBA" id="ARBA00022833"/>
    </source>
</evidence>
<dbReference type="Pfam" id="PF00096">
    <property type="entry name" value="zf-C2H2"/>
    <property type="match status" value="2"/>
</dbReference>